<dbReference type="EMBL" id="HBEF01013484">
    <property type="protein sequence ID" value="CAD8336318.1"/>
    <property type="molecule type" value="Transcribed_RNA"/>
</dbReference>
<protein>
    <submittedName>
        <fullName evidence="1">Uncharacterized protein</fullName>
    </submittedName>
</protein>
<sequence>MSHTSTEKENCVPFNSRCAPESVAQRLQANRPGRLTIREIRSELHRRSQTILTNSKKAVLVKQLEHVLSQDAVMISAEDDAMEKAMVGESLAVEQLAELGPSQARKVRQRVTASGLAIAIKREVITVESSTNSEDD</sequence>
<proteinExistence type="predicted"/>
<evidence type="ECO:0000313" key="1">
    <source>
        <dbReference type="EMBL" id="CAD8336318.1"/>
    </source>
</evidence>
<dbReference type="AlphaFoldDB" id="A0A7R9WWQ3"/>
<name>A0A7R9WWQ3_9STRA</name>
<organism evidence="1">
    <name type="scientific">Craspedostauros australis</name>
    <dbReference type="NCBI Taxonomy" id="1486917"/>
    <lineage>
        <taxon>Eukaryota</taxon>
        <taxon>Sar</taxon>
        <taxon>Stramenopiles</taxon>
        <taxon>Ochrophyta</taxon>
        <taxon>Bacillariophyta</taxon>
        <taxon>Bacillariophyceae</taxon>
        <taxon>Bacillariophycidae</taxon>
        <taxon>Naviculales</taxon>
        <taxon>Naviculaceae</taxon>
        <taxon>Craspedostauros</taxon>
    </lineage>
</organism>
<accession>A0A7R9WWQ3</accession>
<gene>
    <name evidence="1" type="ORF">CAUS1442_LOCUS8446</name>
</gene>
<reference evidence="1" key="1">
    <citation type="submission" date="2021-01" db="EMBL/GenBank/DDBJ databases">
        <authorList>
            <person name="Corre E."/>
            <person name="Pelletier E."/>
            <person name="Niang G."/>
            <person name="Scheremetjew M."/>
            <person name="Finn R."/>
            <person name="Kale V."/>
            <person name="Holt S."/>
            <person name="Cochrane G."/>
            <person name="Meng A."/>
            <person name="Brown T."/>
            <person name="Cohen L."/>
        </authorList>
    </citation>
    <scope>NUCLEOTIDE SEQUENCE</scope>
    <source>
        <strain evidence="1">CCMP3328</strain>
    </source>
</reference>